<dbReference type="EMBL" id="MLKD01000009">
    <property type="protein sequence ID" value="OQE23082.1"/>
    <property type="molecule type" value="Genomic_DNA"/>
</dbReference>
<evidence type="ECO:0000259" key="5">
    <source>
        <dbReference type="PROSITE" id="PS50048"/>
    </source>
</evidence>
<evidence type="ECO:0000256" key="1">
    <source>
        <dbReference type="ARBA" id="ARBA00023015"/>
    </source>
</evidence>
<feature type="domain" description="Zn(2)-C6 fungal-type" evidence="5">
    <location>
        <begin position="13"/>
        <end position="43"/>
    </location>
</feature>
<dbReference type="SMART" id="SM00066">
    <property type="entry name" value="GAL4"/>
    <property type="match status" value="1"/>
</dbReference>
<gene>
    <name evidence="6" type="ORF">PENSTE_c009G02012</name>
</gene>
<proteinExistence type="predicted"/>
<dbReference type="InterPro" id="IPR001138">
    <property type="entry name" value="Zn2Cys6_DnaBD"/>
</dbReference>
<dbReference type="Pfam" id="PF00172">
    <property type="entry name" value="Zn_clus"/>
    <property type="match status" value="1"/>
</dbReference>
<evidence type="ECO:0000256" key="4">
    <source>
        <dbReference type="ARBA" id="ARBA00023242"/>
    </source>
</evidence>
<keyword evidence="4" id="KW-0539">Nucleus</keyword>
<keyword evidence="2" id="KW-0238">DNA-binding</keyword>
<dbReference type="GO" id="GO:0008270">
    <property type="term" value="F:zinc ion binding"/>
    <property type="evidence" value="ECO:0007669"/>
    <property type="project" value="InterPro"/>
</dbReference>
<dbReference type="Proteomes" id="UP000191285">
    <property type="component" value="Unassembled WGS sequence"/>
</dbReference>
<dbReference type="CDD" id="cd00067">
    <property type="entry name" value="GAL4"/>
    <property type="match status" value="1"/>
</dbReference>
<evidence type="ECO:0000313" key="7">
    <source>
        <dbReference type="Proteomes" id="UP000191285"/>
    </source>
</evidence>
<reference evidence="7" key="1">
    <citation type="journal article" date="2017" name="Nat. Microbiol.">
        <title>Global analysis of biosynthetic gene clusters reveals vast potential of secondary metabolite production in Penicillium species.</title>
        <authorList>
            <person name="Nielsen J.C."/>
            <person name="Grijseels S."/>
            <person name="Prigent S."/>
            <person name="Ji B."/>
            <person name="Dainat J."/>
            <person name="Nielsen K.F."/>
            <person name="Frisvad J.C."/>
            <person name="Workman M."/>
            <person name="Nielsen J."/>
        </authorList>
    </citation>
    <scope>NUCLEOTIDE SEQUENCE [LARGE SCALE GENOMIC DNA]</scope>
    <source>
        <strain evidence="7">IBT 24891</strain>
    </source>
</reference>
<dbReference type="InterPro" id="IPR036864">
    <property type="entry name" value="Zn2-C6_fun-type_DNA-bd_sf"/>
</dbReference>
<dbReference type="PANTHER" id="PTHR31069">
    <property type="entry name" value="OLEATE-ACTIVATED TRANSCRIPTION FACTOR 1-RELATED"/>
    <property type="match status" value="1"/>
</dbReference>
<dbReference type="GO" id="GO:0000981">
    <property type="term" value="F:DNA-binding transcription factor activity, RNA polymerase II-specific"/>
    <property type="evidence" value="ECO:0007669"/>
    <property type="project" value="InterPro"/>
</dbReference>
<dbReference type="OrthoDB" id="4216928at2759"/>
<evidence type="ECO:0000256" key="3">
    <source>
        <dbReference type="ARBA" id="ARBA00023163"/>
    </source>
</evidence>
<organism evidence="6 7">
    <name type="scientific">Penicillium steckii</name>
    <dbReference type="NCBI Taxonomy" id="303698"/>
    <lineage>
        <taxon>Eukaryota</taxon>
        <taxon>Fungi</taxon>
        <taxon>Dikarya</taxon>
        <taxon>Ascomycota</taxon>
        <taxon>Pezizomycotina</taxon>
        <taxon>Eurotiomycetes</taxon>
        <taxon>Eurotiomycetidae</taxon>
        <taxon>Eurotiales</taxon>
        <taxon>Aspergillaceae</taxon>
        <taxon>Penicillium</taxon>
    </lineage>
</organism>
<evidence type="ECO:0000256" key="2">
    <source>
        <dbReference type="ARBA" id="ARBA00023125"/>
    </source>
</evidence>
<sequence>MGHQDPAPPRRKSCEECKKAKRRCDLGFPACSRCLDRCSPCIYPGRLPAAYKNIVDEPIPGRKDVDSAWPNASLRCPLYINQSMYADSTLDYTPDSMDYQSDDWALPIHSAPSYVSVDSILNDPDFAVAFPRTRSLRPLSEIVATHLQFAIDILKNAPKMMLLENQTPWCHPNLYKSHMPKEMQDAYACCSLYMCKNETNAPVIMNLFEARTSEILSSPNPLKPLDMLARTHALLLYQIMRLFDGDIRSHAKSNSLFATLESSVLLLMANIPTPSPSDPTELIPLPMDGTTELWEGWVLHESARRTVLFTYYFIQIYRVLQEDVLVSCDGKLGLEHSWYLSGDLWKAENAFDFAVAWSEKHHHIVCNLDFGPILQTAQPNEIDLFGRMLLVTVLGIEKAKSWFHMRGGIL</sequence>
<dbReference type="InterPro" id="IPR050675">
    <property type="entry name" value="OAF3"/>
</dbReference>
<dbReference type="GO" id="GO:0003677">
    <property type="term" value="F:DNA binding"/>
    <property type="evidence" value="ECO:0007669"/>
    <property type="project" value="UniProtKB-KW"/>
</dbReference>
<dbReference type="SUPFAM" id="SSF57701">
    <property type="entry name" value="Zn2/Cys6 DNA-binding domain"/>
    <property type="match status" value="1"/>
</dbReference>
<dbReference type="PROSITE" id="PS00463">
    <property type="entry name" value="ZN2_CY6_FUNGAL_1"/>
    <property type="match status" value="1"/>
</dbReference>
<keyword evidence="1" id="KW-0805">Transcription regulation</keyword>
<comment type="caution">
    <text evidence="6">The sequence shown here is derived from an EMBL/GenBank/DDBJ whole genome shotgun (WGS) entry which is preliminary data.</text>
</comment>
<dbReference type="Gene3D" id="4.10.240.10">
    <property type="entry name" value="Zn(2)-C6 fungal-type DNA-binding domain"/>
    <property type="match status" value="1"/>
</dbReference>
<keyword evidence="7" id="KW-1185">Reference proteome</keyword>
<accession>A0A1V6T9N7</accession>
<dbReference type="STRING" id="303698.A0A1V6T9N7"/>
<keyword evidence="3" id="KW-0804">Transcription</keyword>
<protein>
    <recommendedName>
        <fullName evidence="5">Zn(2)-C6 fungal-type domain-containing protein</fullName>
    </recommendedName>
</protein>
<evidence type="ECO:0000313" key="6">
    <source>
        <dbReference type="EMBL" id="OQE23082.1"/>
    </source>
</evidence>
<dbReference type="AlphaFoldDB" id="A0A1V6T9N7"/>
<name>A0A1V6T9N7_9EURO</name>
<dbReference type="PANTHER" id="PTHR31069:SF32">
    <property type="entry name" value="ARGININE METABOLISM REGULATION PROTEIN II"/>
    <property type="match status" value="1"/>
</dbReference>
<dbReference type="PROSITE" id="PS50048">
    <property type="entry name" value="ZN2_CY6_FUNGAL_2"/>
    <property type="match status" value="1"/>
</dbReference>